<evidence type="ECO:0000256" key="5">
    <source>
        <dbReference type="ARBA" id="ARBA00022692"/>
    </source>
</evidence>
<keyword evidence="7 10" id="KW-1133">Transmembrane helix</keyword>
<evidence type="ECO:0000256" key="6">
    <source>
        <dbReference type="ARBA" id="ARBA00022847"/>
    </source>
</evidence>
<evidence type="ECO:0000313" key="12">
    <source>
        <dbReference type="Proteomes" id="UP001628078"/>
    </source>
</evidence>
<feature type="transmembrane region" description="Helical" evidence="10">
    <location>
        <begin position="333"/>
        <end position="356"/>
    </location>
</feature>
<keyword evidence="12" id="KW-1185">Reference proteome</keyword>
<feature type="transmembrane region" description="Helical" evidence="10">
    <location>
        <begin position="110"/>
        <end position="137"/>
    </location>
</feature>
<feature type="transmembrane region" description="Helical" evidence="10">
    <location>
        <begin position="193"/>
        <end position="213"/>
    </location>
</feature>
<feature type="transmembrane region" description="Helical" evidence="10">
    <location>
        <begin position="158"/>
        <end position="181"/>
    </location>
</feature>
<feature type="region of interest" description="Disordered" evidence="9">
    <location>
        <begin position="462"/>
        <end position="492"/>
    </location>
</feature>
<gene>
    <name evidence="11" type="primary">galP_1</name>
    <name evidence="11" type="ORF">JCM31185_07170</name>
</gene>
<evidence type="ECO:0000256" key="1">
    <source>
        <dbReference type="ARBA" id="ARBA00004651"/>
    </source>
</evidence>
<dbReference type="InterPro" id="IPR018043">
    <property type="entry name" value="Na/Gal_symport_CS"/>
</dbReference>
<organism evidence="11 12">
    <name type="scientific">Furfurilactobacillus curtus</name>
    <dbReference type="NCBI Taxonomy" id="1746200"/>
    <lineage>
        <taxon>Bacteria</taxon>
        <taxon>Bacillati</taxon>
        <taxon>Bacillota</taxon>
        <taxon>Bacilli</taxon>
        <taxon>Lactobacillales</taxon>
        <taxon>Lactobacillaceae</taxon>
        <taxon>Furfurilactobacillus</taxon>
    </lineage>
</organism>
<keyword evidence="3" id="KW-1003">Cell membrane</keyword>
<evidence type="ECO:0000256" key="4">
    <source>
        <dbReference type="ARBA" id="ARBA00022597"/>
    </source>
</evidence>
<keyword evidence="8 10" id="KW-0472">Membrane</keyword>
<dbReference type="EMBL" id="BQXO01000002">
    <property type="protein sequence ID" value="GKT05428.1"/>
    <property type="molecule type" value="Genomic_DNA"/>
</dbReference>
<protein>
    <submittedName>
        <fullName evidence="11">Sodium:solute symporter</fullName>
    </submittedName>
</protein>
<dbReference type="SUPFAM" id="SSF103473">
    <property type="entry name" value="MFS general substrate transporter"/>
    <property type="match status" value="1"/>
</dbReference>
<name>A0ABQ5JMD9_9LACO</name>
<feature type="transmembrane region" description="Helical" evidence="10">
    <location>
        <begin position="385"/>
        <end position="403"/>
    </location>
</feature>
<feature type="transmembrane region" description="Helical" evidence="10">
    <location>
        <begin position="16"/>
        <end position="34"/>
    </location>
</feature>
<keyword evidence="4" id="KW-0762">Sugar transport</keyword>
<dbReference type="InterPro" id="IPR039672">
    <property type="entry name" value="MFS_2"/>
</dbReference>
<comment type="subcellular location">
    <subcellularLocation>
        <location evidence="1">Cell membrane</location>
        <topology evidence="1">Multi-pass membrane protein</topology>
    </subcellularLocation>
</comment>
<dbReference type="InterPro" id="IPR001927">
    <property type="entry name" value="Na/Gal_symport"/>
</dbReference>
<dbReference type="RefSeq" id="WP_407882682.1">
    <property type="nucleotide sequence ID" value="NZ_BQXO01000002.1"/>
</dbReference>
<accession>A0ABQ5JMD9</accession>
<feature type="transmembrane region" description="Helical" evidence="10">
    <location>
        <begin position="423"/>
        <end position="445"/>
    </location>
</feature>
<dbReference type="NCBIfam" id="TIGR00792">
    <property type="entry name" value="gph"/>
    <property type="match status" value="1"/>
</dbReference>
<dbReference type="PANTHER" id="PTHR11328:SF36">
    <property type="entry name" value="MELIBIOSE PERMEASE"/>
    <property type="match status" value="1"/>
</dbReference>
<evidence type="ECO:0000256" key="8">
    <source>
        <dbReference type="ARBA" id="ARBA00023136"/>
    </source>
</evidence>
<dbReference type="Pfam" id="PF13347">
    <property type="entry name" value="MFS_2"/>
    <property type="match status" value="1"/>
</dbReference>
<keyword evidence="2" id="KW-0813">Transport</keyword>
<reference evidence="11 12" key="1">
    <citation type="submission" date="2022-03" db="EMBL/GenBank/DDBJ databases">
        <title>Draft genome sequence of Furfurilactobacillus curtus JCM 31185.</title>
        <authorList>
            <person name="Suzuki S."/>
            <person name="Endo A."/>
            <person name="Kajikawa A."/>
        </authorList>
    </citation>
    <scope>NUCLEOTIDE SEQUENCE [LARGE SCALE GENOMIC DNA]</scope>
    <source>
        <strain evidence="11 12">JCM 31185</strain>
    </source>
</reference>
<dbReference type="Gene3D" id="1.20.1250.20">
    <property type="entry name" value="MFS general substrate transporter like domains"/>
    <property type="match status" value="2"/>
</dbReference>
<dbReference type="CDD" id="cd17332">
    <property type="entry name" value="MFS_MelB_like"/>
    <property type="match status" value="1"/>
</dbReference>
<feature type="transmembrane region" description="Helical" evidence="10">
    <location>
        <begin position="309"/>
        <end position="327"/>
    </location>
</feature>
<feature type="transmembrane region" description="Helical" evidence="10">
    <location>
        <begin position="278"/>
        <end position="297"/>
    </location>
</feature>
<evidence type="ECO:0000256" key="9">
    <source>
        <dbReference type="SAM" id="MobiDB-lite"/>
    </source>
</evidence>
<keyword evidence="5 10" id="KW-0812">Transmembrane</keyword>
<proteinExistence type="predicted"/>
<evidence type="ECO:0000313" key="11">
    <source>
        <dbReference type="EMBL" id="GKT05428.1"/>
    </source>
</evidence>
<dbReference type="PANTHER" id="PTHR11328">
    <property type="entry name" value="MAJOR FACILITATOR SUPERFAMILY DOMAIN-CONTAINING PROTEIN"/>
    <property type="match status" value="1"/>
</dbReference>
<dbReference type="PROSITE" id="PS00872">
    <property type="entry name" value="NA_GALACTOSIDE_SYMP"/>
    <property type="match status" value="1"/>
</dbReference>
<evidence type="ECO:0000256" key="7">
    <source>
        <dbReference type="ARBA" id="ARBA00022989"/>
    </source>
</evidence>
<evidence type="ECO:0000256" key="3">
    <source>
        <dbReference type="ARBA" id="ARBA00022475"/>
    </source>
</evidence>
<evidence type="ECO:0000256" key="10">
    <source>
        <dbReference type="SAM" id="Phobius"/>
    </source>
</evidence>
<feature type="compositionally biased region" description="Polar residues" evidence="9">
    <location>
        <begin position="467"/>
        <end position="484"/>
    </location>
</feature>
<dbReference type="InterPro" id="IPR036259">
    <property type="entry name" value="MFS_trans_sf"/>
</dbReference>
<sequence>MKKFVSYAVGAFGHDAFYNTLSIYFMMFVTSQLFTNKGDAAMVGIVTTLIVCIRIGEIMFDPIIGGVVDNTQTRFGKFKPWILLGSVIASIGLILIFSDYGGLATSNPMFYLVLFGITFLILDIFYSFSDIAFWSMLPALSIESKERTRFGTAGRFGSTLGAQGVIVIITPTIALFSKLFSGAKNGQQTQAGWLGYAIVVALLCAGGALLTVLNTNEQHNLIRANVKHTKFTEVFKVIGRNDQLLWIALSYFLFAFSYVVTNSLIMYYFRYRLGDVTAYTWVGVITCILGVISVALFPSLELAIHRKAIYIGGIGMMLIGYMLFVFAGANLPLVLTAVALLFFPYPLIFLATLMAITDSVEYGQLKSGSRNESVTLSVRPLIDKLAGAFSNGVVGIVAVVVGMTGNAKPSDISAAGVQRFNTFMFYVPMILLVLAAVIFFFKVKLNESEHEKVMRQLEARLQKDQQETTTSEVMTDELNAQSTIEGAPEHVQ</sequence>
<keyword evidence="6" id="KW-0769">Symport</keyword>
<feature type="transmembrane region" description="Helical" evidence="10">
    <location>
        <begin position="81"/>
        <end position="98"/>
    </location>
</feature>
<feature type="transmembrane region" description="Helical" evidence="10">
    <location>
        <begin position="40"/>
        <end position="60"/>
    </location>
</feature>
<feature type="transmembrane region" description="Helical" evidence="10">
    <location>
        <begin position="244"/>
        <end position="266"/>
    </location>
</feature>
<dbReference type="Proteomes" id="UP001628078">
    <property type="component" value="Unassembled WGS sequence"/>
</dbReference>
<evidence type="ECO:0000256" key="2">
    <source>
        <dbReference type="ARBA" id="ARBA00022448"/>
    </source>
</evidence>
<comment type="caution">
    <text evidence="11">The sequence shown here is derived from an EMBL/GenBank/DDBJ whole genome shotgun (WGS) entry which is preliminary data.</text>
</comment>